<feature type="signal peptide" evidence="2">
    <location>
        <begin position="1"/>
        <end position="28"/>
    </location>
</feature>
<keyword evidence="4" id="KW-1185">Reference proteome</keyword>
<evidence type="ECO:0000313" key="4">
    <source>
        <dbReference type="Proteomes" id="UP001235303"/>
    </source>
</evidence>
<evidence type="ECO:0000313" key="3">
    <source>
        <dbReference type="EMBL" id="MDJ1168425.1"/>
    </source>
</evidence>
<feature type="region of interest" description="Disordered" evidence="1">
    <location>
        <begin position="94"/>
        <end position="114"/>
    </location>
</feature>
<dbReference type="RefSeq" id="WP_283752189.1">
    <property type="nucleotide sequence ID" value="NZ_JAQOSP010000019.1"/>
</dbReference>
<keyword evidence="2" id="KW-0732">Signal</keyword>
<proteinExistence type="predicted"/>
<dbReference type="Proteomes" id="UP001235303">
    <property type="component" value="Unassembled WGS sequence"/>
</dbReference>
<accession>A0ABT7ANF6</accession>
<protein>
    <submittedName>
        <fullName evidence="3">Uncharacterized protein</fullName>
    </submittedName>
</protein>
<feature type="chain" id="PRO_5046705263" evidence="2">
    <location>
        <begin position="29"/>
        <end position="114"/>
    </location>
</feature>
<name>A0ABT7ANF6_9CYAN</name>
<evidence type="ECO:0000256" key="2">
    <source>
        <dbReference type="SAM" id="SignalP"/>
    </source>
</evidence>
<dbReference type="EMBL" id="JAQOSP010000019">
    <property type="protein sequence ID" value="MDJ1168425.1"/>
    <property type="molecule type" value="Genomic_DNA"/>
</dbReference>
<organism evidence="3 4">
    <name type="scientific">Roseofilum acuticapitatum BLCC-M154</name>
    <dbReference type="NCBI Taxonomy" id="3022444"/>
    <lineage>
        <taxon>Bacteria</taxon>
        <taxon>Bacillati</taxon>
        <taxon>Cyanobacteriota</taxon>
        <taxon>Cyanophyceae</taxon>
        <taxon>Desertifilales</taxon>
        <taxon>Desertifilaceae</taxon>
        <taxon>Roseofilum</taxon>
        <taxon>Roseofilum acuticapitatum</taxon>
    </lineage>
</organism>
<sequence>MSIKPFKYTLFTLLAGLSLGLGTQASFAQNTIDPLGDIQTHDGGSGIFSNQGSKNPFFDLMHNMQRGNQMQDSQQFSIDQQQNLDDAAAKFRQQQLERLNSRPESTQPPEEANP</sequence>
<feature type="compositionally biased region" description="Polar residues" evidence="1">
    <location>
        <begin position="94"/>
        <end position="108"/>
    </location>
</feature>
<gene>
    <name evidence="3" type="ORF">PMG71_03180</name>
</gene>
<reference evidence="3 4" key="1">
    <citation type="submission" date="2023-01" db="EMBL/GenBank/DDBJ databases">
        <title>Novel diversity within Roseofilum (Cyanobacteria; Desertifilaceae) from marine benthic mats with descriptions of four novel species.</title>
        <authorList>
            <person name="Wang Y."/>
            <person name="Berthold D.E."/>
            <person name="Hu J."/>
            <person name="Lefler F.W."/>
            <person name="Laughinghouse H.D. IV."/>
        </authorList>
    </citation>
    <scope>NUCLEOTIDE SEQUENCE [LARGE SCALE GENOMIC DNA]</scope>
    <source>
        <strain evidence="3 4">BLCC-M154</strain>
    </source>
</reference>
<evidence type="ECO:0000256" key="1">
    <source>
        <dbReference type="SAM" id="MobiDB-lite"/>
    </source>
</evidence>
<comment type="caution">
    <text evidence="3">The sequence shown here is derived from an EMBL/GenBank/DDBJ whole genome shotgun (WGS) entry which is preliminary data.</text>
</comment>